<keyword evidence="9 14" id="KW-0472">Membrane</keyword>
<keyword evidence="6 15" id="KW-0732">Signal</keyword>
<evidence type="ECO:0000256" key="3">
    <source>
        <dbReference type="ARBA" id="ARBA00010241"/>
    </source>
</evidence>
<sequence>MKKIRMFNGIVVFVCLATIWIPLAYSDLIPPEDLDTSGDDLEFSGSGEGLDVDSTISSLTPPFTYPNVSTTSISSTIVQTDEKEVPTVQTELASTVAGYVHNYEITNLAVGETISSSVFPLEENEGTINKSIASPSSTTEHLDSSNMESSSLTPGSLPEHPREKNFEMHTESITPTADVTTTFNFVNEETDLASTPVAPELSNAAGGADEIFVQEIMPKIETVPDVKSASAATETDPPLSESGDNERSRSFLERKEVLGGVIVGGIIGLLFAVVLVVLMVYRMKKKDEGSYALDDPKHSNGGYQKPHKQEEFLA</sequence>
<dbReference type="Pfam" id="PF01034">
    <property type="entry name" value="Syndecan"/>
    <property type="match status" value="1"/>
</dbReference>
<dbReference type="PROSITE" id="PS00964">
    <property type="entry name" value="SYNDECAN"/>
    <property type="match status" value="1"/>
</dbReference>
<dbReference type="Ensembl" id="ENSECRT00000002338.1">
    <property type="protein sequence ID" value="ENSECRP00000002309.1"/>
    <property type="gene ID" value="ENSECRG00000001593.1"/>
</dbReference>
<accession>A0A8C4X3A1</accession>
<reference evidence="17" key="1">
    <citation type="submission" date="2021-06" db="EMBL/GenBank/DDBJ databases">
        <authorList>
            <consortium name="Wellcome Sanger Institute Data Sharing"/>
        </authorList>
    </citation>
    <scope>NUCLEOTIDE SEQUENCE [LARGE SCALE GENOMIC DNA]</scope>
</reference>
<keyword evidence="18" id="KW-1185">Reference proteome</keyword>
<proteinExistence type="inferred from homology"/>
<keyword evidence="5 12" id="KW-0812">Transmembrane</keyword>
<keyword evidence="7 12" id="KW-0654">Proteoglycan</keyword>
<comment type="function">
    <text evidence="12">Cell surface proteoglycan.</text>
</comment>
<evidence type="ECO:0000256" key="2">
    <source>
        <dbReference type="ARBA" id="ARBA00005343"/>
    </source>
</evidence>
<evidence type="ECO:0000256" key="11">
    <source>
        <dbReference type="ARBA" id="ARBA00023207"/>
    </source>
</evidence>
<evidence type="ECO:0000256" key="6">
    <source>
        <dbReference type="ARBA" id="ARBA00022729"/>
    </source>
</evidence>
<dbReference type="OrthoDB" id="10044468at2759"/>
<organism evidence="17 18">
    <name type="scientific">Erpetoichthys calabaricus</name>
    <name type="common">Rope fish</name>
    <name type="synonym">Calamoichthys calabaricus</name>
    <dbReference type="NCBI Taxonomy" id="27687"/>
    <lineage>
        <taxon>Eukaryota</taxon>
        <taxon>Metazoa</taxon>
        <taxon>Chordata</taxon>
        <taxon>Craniata</taxon>
        <taxon>Vertebrata</taxon>
        <taxon>Euteleostomi</taxon>
        <taxon>Actinopterygii</taxon>
        <taxon>Polypteriformes</taxon>
        <taxon>Polypteridae</taxon>
        <taxon>Erpetoichthys</taxon>
    </lineage>
</organism>
<dbReference type="GO" id="GO:0016477">
    <property type="term" value="P:cell migration"/>
    <property type="evidence" value="ECO:0007669"/>
    <property type="project" value="TreeGrafter"/>
</dbReference>
<reference evidence="17" key="2">
    <citation type="submission" date="2025-08" db="UniProtKB">
        <authorList>
            <consortium name="Ensembl"/>
        </authorList>
    </citation>
    <scope>IDENTIFICATION</scope>
</reference>
<evidence type="ECO:0000256" key="4">
    <source>
        <dbReference type="ARBA" id="ARBA00022553"/>
    </source>
</evidence>
<dbReference type="GeneTree" id="ENSGT00940000161171"/>
<comment type="subcellular location">
    <subcellularLocation>
        <location evidence="1 12">Membrane</location>
        <topology evidence="1 12">Single-pass type I membrane protein</topology>
    </subcellularLocation>
</comment>
<dbReference type="InterPro" id="IPR027789">
    <property type="entry name" value="Syndecan/Neurexin_dom"/>
</dbReference>
<dbReference type="AlphaFoldDB" id="A0A8C4X3A1"/>
<evidence type="ECO:0000259" key="16">
    <source>
        <dbReference type="Pfam" id="PF01034"/>
    </source>
</evidence>
<feature type="region of interest" description="Disordered" evidence="13">
    <location>
        <begin position="129"/>
        <end position="162"/>
    </location>
</feature>
<feature type="region of interest" description="Disordered" evidence="13">
    <location>
        <begin position="224"/>
        <end position="249"/>
    </location>
</feature>
<keyword evidence="11 12" id="KW-0357">Heparan sulfate</keyword>
<feature type="transmembrane region" description="Helical" evidence="14">
    <location>
        <begin position="257"/>
        <end position="281"/>
    </location>
</feature>
<keyword evidence="10 12" id="KW-0325">Glycoprotein</keyword>
<keyword evidence="8 14" id="KW-1133">Transmembrane helix</keyword>
<evidence type="ECO:0000256" key="10">
    <source>
        <dbReference type="ARBA" id="ARBA00023180"/>
    </source>
</evidence>
<feature type="domain" description="Syndecan/Neurexin" evidence="16">
    <location>
        <begin position="250"/>
        <end position="312"/>
    </location>
</feature>
<keyword evidence="4" id="KW-0597">Phosphoprotein</keyword>
<dbReference type="PANTHER" id="PTHR10915">
    <property type="entry name" value="SYNDECAN"/>
    <property type="match status" value="1"/>
</dbReference>
<evidence type="ECO:0000256" key="15">
    <source>
        <dbReference type="SAM" id="SignalP"/>
    </source>
</evidence>
<evidence type="ECO:0000256" key="13">
    <source>
        <dbReference type="SAM" id="MobiDB-lite"/>
    </source>
</evidence>
<evidence type="ECO:0000256" key="8">
    <source>
        <dbReference type="ARBA" id="ARBA00022989"/>
    </source>
</evidence>
<reference evidence="17" key="3">
    <citation type="submission" date="2025-09" db="UniProtKB">
        <authorList>
            <consortium name="Ensembl"/>
        </authorList>
    </citation>
    <scope>IDENTIFICATION</scope>
</reference>
<comment type="similarity">
    <text evidence="3">Belongs to the neurexin family.</text>
</comment>
<evidence type="ECO:0000256" key="1">
    <source>
        <dbReference type="ARBA" id="ARBA00004479"/>
    </source>
</evidence>
<evidence type="ECO:0000256" key="9">
    <source>
        <dbReference type="ARBA" id="ARBA00023136"/>
    </source>
</evidence>
<feature type="chain" id="PRO_5034547061" description="Syndecan" evidence="15">
    <location>
        <begin position="27"/>
        <end position="314"/>
    </location>
</feature>
<evidence type="ECO:0000256" key="7">
    <source>
        <dbReference type="ARBA" id="ARBA00022974"/>
    </source>
</evidence>
<evidence type="ECO:0000256" key="14">
    <source>
        <dbReference type="SAM" id="Phobius"/>
    </source>
</evidence>
<dbReference type="PANTHER" id="PTHR10915:SF5">
    <property type="entry name" value="SYNDECAN-1"/>
    <property type="match status" value="1"/>
</dbReference>
<evidence type="ECO:0000313" key="17">
    <source>
        <dbReference type="Ensembl" id="ENSECRP00000002309.1"/>
    </source>
</evidence>
<evidence type="ECO:0000256" key="5">
    <source>
        <dbReference type="ARBA" id="ARBA00022692"/>
    </source>
</evidence>
<gene>
    <name evidence="17" type="primary">SDC1</name>
</gene>
<evidence type="ECO:0000256" key="12">
    <source>
        <dbReference type="RuleBase" id="RU000649"/>
    </source>
</evidence>
<feature type="region of interest" description="Disordered" evidence="13">
    <location>
        <begin position="290"/>
        <end position="314"/>
    </location>
</feature>
<dbReference type="GO" id="GO:0009986">
    <property type="term" value="C:cell surface"/>
    <property type="evidence" value="ECO:0007669"/>
    <property type="project" value="TreeGrafter"/>
</dbReference>
<comment type="similarity">
    <text evidence="2 12">Belongs to the syndecan proteoglycan family.</text>
</comment>
<feature type="signal peptide" evidence="15">
    <location>
        <begin position="1"/>
        <end position="26"/>
    </location>
</feature>
<evidence type="ECO:0000313" key="18">
    <source>
        <dbReference type="Proteomes" id="UP000694620"/>
    </source>
</evidence>
<dbReference type="InterPro" id="IPR001050">
    <property type="entry name" value="Syndecan"/>
</dbReference>
<dbReference type="GO" id="GO:0016020">
    <property type="term" value="C:membrane"/>
    <property type="evidence" value="ECO:0007669"/>
    <property type="project" value="UniProtKB-SubCell"/>
</dbReference>
<protein>
    <recommendedName>
        <fullName evidence="12">Syndecan</fullName>
    </recommendedName>
</protein>
<feature type="compositionally biased region" description="Polar residues" evidence="13">
    <location>
        <begin position="129"/>
        <end position="154"/>
    </location>
</feature>
<dbReference type="InterPro" id="IPR030479">
    <property type="entry name" value="Syndecan_CS"/>
</dbReference>
<dbReference type="Proteomes" id="UP000694620">
    <property type="component" value="Chromosome 3"/>
</dbReference>
<name>A0A8C4X3A1_ERPCA</name>